<dbReference type="Proteomes" id="UP000789831">
    <property type="component" value="Unassembled WGS sequence"/>
</dbReference>
<sequence>MPKLNSYLIPKENLAKVEEVREIENQGQITPEEQANLTVKNEYPSYEEFMKTYQEDEKVIDNHYYEIDSYGDIRLIAKGVSLTIGPLAIPLGVQLKQMSNPPALALPTAALTVSEKQEKGSELVESGVGDAAGELINDIGLGIESETTKKV</sequence>
<comment type="caution">
    <text evidence="1">The sequence shown here is derived from an EMBL/GenBank/DDBJ whole genome shotgun (WGS) entry which is preliminary data.</text>
</comment>
<proteinExistence type="predicted"/>
<evidence type="ECO:0000313" key="1">
    <source>
        <dbReference type="EMBL" id="CAG8628204.1"/>
    </source>
</evidence>
<reference evidence="1" key="1">
    <citation type="submission" date="2021-06" db="EMBL/GenBank/DDBJ databases">
        <authorList>
            <person name="Kallberg Y."/>
            <person name="Tangrot J."/>
            <person name="Rosling A."/>
        </authorList>
    </citation>
    <scope>NUCLEOTIDE SEQUENCE</scope>
    <source>
        <strain evidence="1">MT106</strain>
    </source>
</reference>
<gene>
    <name evidence="1" type="ORF">AGERDE_LOCUS10399</name>
</gene>
<name>A0A9N9D9J6_9GLOM</name>
<dbReference type="EMBL" id="CAJVPL010003201">
    <property type="protein sequence ID" value="CAG8628204.1"/>
    <property type="molecule type" value="Genomic_DNA"/>
</dbReference>
<accession>A0A9N9D9J6</accession>
<protein>
    <submittedName>
        <fullName evidence="1">6480_t:CDS:1</fullName>
    </submittedName>
</protein>
<dbReference type="OrthoDB" id="2444024at2759"/>
<dbReference type="AlphaFoldDB" id="A0A9N9D9J6"/>
<organism evidence="1 2">
    <name type="scientific">Ambispora gerdemannii</name>
    <dbReference type="NCBI Taxonomy" id="144530"/>
    <lineage>
        <taxon>Eukaryota</taxon>
        <taxon>Fungi</taxon>
        <taxon>Fungi incertae sedis</taxon>
        <taxon>Mucoromycota</taxon>
        <taxon>Glomeromycotina</taxon>
        <taxon>Glomeromycetes</taxon>
        <taxon>Archaeosporales</taxon>
        <taxon>Ambisporaceae</taxon>
        <taxon>Ambispora</taxon>
    </lineage>
</organism>
<evidence type="ECO:0000313" key="2">
    <source>
        <dbReference type="Proteomes" id="UP000789831"/>
    </source>
</evidence>
<keyword evidence="2" id="KW-1185">Reference proteome</keyword>